<dbReference type="Pfam" id="PF06296">
    <property type="entry name" value="RelE"/>
    <property type="match status" value="1"/>
</dbReference>
<accession>A0AA49K0W3</accession>
<keyword evidence="3" id="KW-1185">Reference proteome</keyword>
<gene>
    <name evidence="1" type="ORF">Strain138_001763</name>
    <name evidence="2" type="ORF">Strain318_001762</name>
</gene>
<dbReference type="RefSeq" id="WP_367885348.1">
    <property type="nucleotide sequence ID" value="NZ_CP130612.1"/>
</dbReference>
<dbReference type="InterPro" id="IPR009387">
    <property type="entry name" value="HigB-2"/>
</dbReference>
<dbReference type="EMBL" id="CP130613">
    <property type="protein sequence ID" value="WKW15377.1"/>
    <property type="molecule type" value="Genomic_DNA"/>
</dbReference>
<sequence length="109" mass="12429">MTYIPTVSIIESAVFSRQVRLALPEDEYRLLQLALSARPTIGALIPGSGGLRKLRWRLTGRGKRGGARVIYYWHGARGTVHLLFLYAKNDRSDLSREELRALRQEIDHL</sequence>
<dbReference type="KEGG" id="pspc:Strain318_001762"/>
<evidence type="ECO:0000313" key="3">
    <source>
        <dbReference type="Proteomes" id="UP001229955"/>
    </source>
</evidence>
<dbReference type="AlphaFoldDB" id="A0AA49JV45"/>
<proteinExistence type="predicted"/>
<dbReference type="PIRSF" id="PIRSF039032">
    <property type="entry name" value="HigB-2"/>
    <property type="match status" value="1"/>
</dbReference>
<protein>
    <submittedName>
        <fullName evidence="1">Type II toxin-antitoxin system RelE/ParE family toxin</fullName>
    </submittedName>
</protein>
<evidence type="ECO:0000313" key="1">
    <source>
        <dbReference type="EMBL" id="WKW12470.1"/>
    </source>
</evidence>
<dbReference type="Proteomes" id="UP001229955">
    <property type="component" value="Chromosome"/>
</dbReference>
<organism evidence="1">
    <name type="scientific">Pseudogemmatithrix spongiicola</name>
    <dbReference type="NCBI Taxonomy" id="3062599"/>
    <lineage>
        <taxon>Bacteria</taxon>
        <taxon>Pseudomonadati</taxon>
        <taxon>Gemmatimonadota</taxon>
        <taxon>Gemmatimonadia</taxon>
        <taxon>Gemmatimonadales</taxon>
        <taxon>Gemmatimonadaceae</taxon>
        <taxon>Pseudogemmatithrix</taxon>
    </lineage>
</organism>
<evidence type="ECO:0000313" key="2">
    <source>
        <dbReference type="EMBL" id="WKW15377.1"/>
    </source>
</evidence>
<accession>A0AA49JV45</accession>
<name>A0AA49JV45_9BACT</name>
<dbReference type="EMBL" id="CP130612">
    <property type="protein sequence ID" value="WKW12470.1"/>
    <property type="molecule type" value="Genomic_DNA"/>
</dbReference>
<reference evidence="1" key="1">
    <citation type="submission" date="2023-07" db="EMBL/GenBank/DDBJ databases">
        <authorList>
            <person name="Haufschild T."/>
            <person name="Kallscheuer N."/>
            <person name="Hammer J."/>
            <person name="Kohn T."/>
            <person name="Kabuu M."/>
            <person name="Jogler M."/>
            <person name="Wohfarth N."/>
            <person name="Heuer A."/>
            <person name="Rohde M."/>
            <person name="van Teeseling M.C.F."/>
            <person name="Jogler C."/>
        </authorList>
    </citation>
    <scope>NUCLEOTIDE SEQUENCE</scope>
    <source>
        <strain evidence="1">Strain 138</strain>
        <strain evidence="2">Strain 318</strain>
    </source>
</reference>